<gene>
    <name evidence="1" type="ORF">LTS18_006187</name>
</gene>
<dbReference type="EMBL" id="JAWDJW010006335">
    <property type="protein sequence ID" value="KAK3065476.1"/>
    <property type="molecule type" value="Genomic_DNA"/>
</dbReference>
<reference evidence="1" key="1">
    <citation type="submission" date="2024-09" db="EMBL/GenBank/DDBJ databases">
        <title>Black Yeasts Isolated from many extreme environments.</title>
        <authorList>
            <person name="Coleine C."/>
            <person name="Stajich J.E."/>
            <person name="Selbmann L."/>
        </authorList>
    </citation>
    <scope>NUCLEOTIDE SEQUENCE</scope>
    <source>
        <strain evidence="1">CCFEE 5737</strain>
    </source>
</reference>
<comment type="caution">
    <text evidence="1">The sequence shown here is derived from an EMBL/GenBank/DDBJ whole genome shotgun (WGS) entry which is preliminary data.</text>
</comment>
<keyword evidence="2" id="KW-1185">Reference proteome</keyword>
<protein>
    <submittedName>
        <fullName evidence="1">Uncharacterized protein</fullName>
    </submittedName>
</protein>
<proteinExistence type="predicted"/>
<organism evidence="1 2">
    <name type="scientific">Coniosporium uncinatum</name>
    <dbReference type="NCBI Taxonomy" id="93489"/>
    <lineage>
        <taxon>Eukaryota</taxon>
        <taxon>Fungi</taxon>
        <taxon>Dikarya</taxon>
        <taxon>Ascomycota</taxon>
        <taxon>Pezizomycotina</taxon>
        <taxon>Dothideomycetes</taxon>
        <taxon>Dothideomycetes incertae sedis</taxon>
        <taxon>Coniosporium</taxon>
    </lineage>
</organism>
<name>A0ACC3DDG7_9PEZI</name>
<sequence>MSLIDGTRLTPEELRKTASRIRDDLDPIIAREGPHVMQPNEVLVLHELFQSLLIFEIPLSSILYSRMHHAVSEVAGKATRWPAKLADICDDIIILWARQYGRLADLKAPLYGPGGRLHGVCIMDDLTREACIGETVEAIMLTWVPVIAETLGERRPARYPRQSRIPSRRPGVRAGTMVDQRHVRVSRRDY</sequence>
<dbReference type="Proteomes" id="UP001186974">
    <property type="component" value="Unassembled WGS sequence"/>
</dbReference>
<accession>A0ACC3DDG7</accession>
<evidence type="ECO:0000313" key="2">
    <source>
        <dbReference type="Proteomes" id="UP001186974"/>
    </source>
</evidence>
<evidence type="ECO:0000313" key="1">
    <source>
        <dbReference type="EMBL" id="KAK3065476.1"/>
    </source>
</evidence>